<feature type="domain" description="Phage tail tape measure protein" evidence="4">
    <location>
        <begin position="2"/>
        <end position="131"/>
    </location>
</feature>
<evidence type="ECO:0000256" key="1">
    <source>
        <dbReference type="ARBA" id="ARBA00022612"/>
    </source>
</evidence>
<keyword evidence="3" id="KW-0812">Transmembrane</keyword>
<dbReference type="EMBL" id="BARS01000511">
    <property type="protein sequence ID" value="GAF78436.1"/>
    <property type="molecule type" value="Genomic_DNA"/>
</dbReference>
<keyword evidence="2" id="KW-0175">Coiled coil</keyword>
<dbReference type="NCBIfam" id="TIGR01760">
    <property type="entry name" value="tape_meas_TP901"/>
    <property type="match status" value="1"/>
</dbReference>
<reference evidence="5" key="1">
    <citation type="journal article" date="2014" name="Front. Microbiol.">
        <title>High frequency of phylogenetically diverse reductive dehalogenase-homologous genes in deep subseafloor sedimentary metagenomes.</title>
        <authorList>
            <person name="Kawai M."/>
            <person name="Futagami T."/>
            <person name="Toyoda A."/>
            <person name="Takaki Y."/>
            <person name="Nishi S."/>
            <person name="Hori S."/>
            <person name="Arai W."/>
            <person name="Tsubouchi T."/>
            <person name="Morono Y."/>
            <person name="Uchiyama I."/>
            <person name="Ito T."/>
            <person name="Fujiyama A."/>
            <person name="Inagaki F."/>
            <person name="Takami H."/>
        </authorList>
    </citation>
    <scope>NUCLEOTIDE SEQUENCE</scope>
    <source>
        <strain evidence="5">Expedition CK06-06</strain>
    </source>
</reference>
<dbReference type="Pfam" id="PF10145">
    <property type="entry name" value="PhageMin_Tail"/>
    <property type="match status" value="1"/>
</dbReference>
<feature type="coiled-coil region" evidence="2">
    <location>
        <begin position="318"/>
        <end position="352"/>
    </location>
</feature>
<comment type="caution">
    <text evidence="5">The sequence shown here is derived from an EMBL/GenBank/DDBJ whole genome shotgun (WGS) entry which is preliminary data.</text>
</comment>
<dbReference type="AlphaFoldDB" id="X0STG0"/>
<evidence type="ECO:0000256" key="2">
    <source>
        <dbReference type="SAM" id="Coils"/>
    </source>
</evidence>
<keyword evidence="3" id="KW-0472">Membrane</keyword>
<evidence type="ECO:0000259" key="4">
    <source>
        <dbReference type="Pfam" id="PF10145"/>
    </source>
</evidence>
<feature type="non-terminal residue" evidence="5">
    <location>
        <position position="1"/>
    </location>
</feature>
<accession>X0STG0</accession>
<sequence>LPAEEAERVVNALAAAASSSATTVETLSESMKYLGPAAQRLGVPLEEALAIIGKLGDAGIKGGFATRAFSTALGELASPTEEAAEVMEDLGIKYFDANGEFIGITNTVGMLEEAFVGMTVEQKEVALGAMFTGAAVRVFSTLLGVGADELHNYQGELTDTTVAFDQQAAMLDTVSGQWKILKGSIEFLLVTIGSDMLPILQKLMNERIIPLVNGIIEWIKAQGGLIPSLHAVGQKIREEIPILGMLADLIVATFKWMWENKSAVIAAFVAIGAAMAAMKVINLVTSLGSLAALLSPAGLLLVGLGLLAAGLVLARGKITEFNEAQQQAVADAKNLEESLGQLTDSAEDLAKAGVILQGAINFVGNSLSVLHDSGQISIITLSEITDKMADLRDRVLEVPVEEMASMWREGVQSILAEYSDIVPGIEDIMGEVLVAFGEVEAGFDGVGDAAARSVGPMGMHKDALDEARRVLDEWKASQEAVIDPMQMQRANSG</sequence>
<feature type="transmembrane region" description="Helical" evidence="3">
    <location>
        <begin position="265"/>
        <end position="284"/>
    </location>
</feature>
<keyword evidence="3" id="KW-1133">Transmembrane helix</keyword>
<dbReference type="PANTHER" id="PTHR37813:SF1">
    <property type="entry name" value="FELS-2 PROPHAGE PROTEIN"/>
    <property type="match status" value="1"/>
</dbReference>
<dbReference type="PANTHER" id="PTHR37813">
    <property type="entry name" value="FELS-2 PROPHAGE PROTEIN"/>
    <property type="match status" value="1"/>
</dbReference>
<proteinExistence type="predicted"/>
<keyword evidence="1" id="KW-1188">Viral release from host cell</keyword>
<protein>
    <recommendedName>
        <fullName evidence="4">Phage tail tape measure protein domain-containing protein</fullName>
    </recommendedName>
</protein>
<gene>
    <name evidence="5" type="ORF">S01H1_01216</name>
</gene>
<evidence type="ECO:0000256" key="3">
    <source>
        <dbReference type="SAM" id="Phobius"/>
    </source>
</evidence>
<organism evidence="5">
    <name type="scientific">marine sediment metagenome</name>
    <dbReference type="NCBI Taxonomy" id="412755"/>
    <lineage>
        <taxon>unclassified sequences</taxon>
        <taxon>metagenomes</taxon>
        <taxon>ecological metagenomes</taxon>
    </lineage>
</organism>
<evidence type="ECO:0000313" key="5">
    <source>
        <dbReference type="EMBL" id="GAF78436.1"/>
    </source>
</evidence>
<name>X0STG0_9ZZZZ</name>
<feature type="transmembrane region" description="Helical" evidence="3">
    <location>
        <begin position="290"/>
        <end position="314"/>
    </location>
</feature>
<feature type="non-terminal residue" evidence="5">
    <location>
        <position position="493"/>
    </location>
</feature>
<dbReference type="InterPro" id="IPR010090">
    <property type="entry name" value="Phage_tape_meas"/>
</dbReference>